<dbReference type="RefSeq" id="XP_040774537.1">
    <property type="nucleotide sequence ID" value="XM_040915868.1"/>
</dbReference>
<dbReference type="InterPro" id="IPR052337">
    <property type="entry name" value="SAT4-like"/>
</dbReference>
<dbReference type="OrthoDB" id="9976870at2759"/>
<dbReference type="GeneID" id="63832997"/>
<sequence length="264" mass="28644">PDGLGMATLVVTVVLAVLCIIVVGMRTWTRIQTGKYGLDDGLMIIAVGIYTACCVFTCLGVYTGLGTADGRLNTWNKTETTKNIIFFQLTYACSLPFIKASICLTMLRIITEKPYRITIWAAMAASVASGVIGFIAVASLCQPISFYWDTSIKGGWCASVSIITGLSYMISVLAIITDWTCSLVPCIVVWNLQMKSRLKVSVCAVLALGIVASAATVIRLPYLRYYNIVTNYDYNVCNILLWSIIECGVGILAGSLPSLRTLLK</sequence>
<evidence type="ECO:0000313" key="9">
    <source>
        <dbReference type="Proteomes" id="UP000803844"/>
    </source>
</evidence>
<feature type="transmembrane region" description="Helical" evidence="6">
    <location>
        <begin position="202"/>
        <end position="220"/>
    </location>
</feature>
<comment type="caution">
    <text evidence="8">The sequence shown here is derived from an EMBL/GenBank/DDBJ whole genome shotgun (WGS) entry which is preliminary data.</text>
</comment>
<evidence type="ECO:0000256" key="5">
    <source>
        <dbReference type="ARBA" id="ARBA00038359"/>
    </source>
</evidence>
<keyword evidence="4 6" id="KW-0472">Membrane</keyword>
<evidence type="ECO:0000256" key="6">
    <source>
        <dbReference type="SAM" id="Phobius"/>
    </source>
</evidence>
<proteinExistence type="inferred from homology"/>
<dbReference type="AlphaFoldDB" id="A0A9P4XZ45"/>
<feature type="domain" description="Rhodopsin" evidence="7">
    <location>
        <begin position="25"/>
        <end position="264"/>
    </location>
</feature>
<comment type="subcellular location">
    <subcellularLocation>
        <location evidence="1">Membrane</location>
        <topology evidence="1">Multi-pass membrane protein</topology>
    </subcellularLocation>
</comment>
<reference evidence="8" key="1">
    <citation type="journal article" date="2020" name="Phytopathology">
        <title>Genome sequence of the chestnut blight fungus Cryphonectria parasitica EP155: A fundamental resource for an archetypical invasive plant pathogen.</title>
        <authorList>
            <person name="Crouch J.A."/>
            <person name="Dawe A."/>
            <person name="Aerts A."/>
            <person name="Barry K."/>
            <person name="Churchill A.C.L."/>
            <person name="Grimwood J."/>
            <person name="Hillman B."/>
            <person name="Milgroom M.G."/>
            <person name="Pangilinan J."/>
            <person name="Smith M."/>
            <person name="Salamov A."/>
            <person name="Schmutz J."/>
            <person name="Yadav J."/>
            <person name="Grigoriev I.V."/>
            <person name="Nuss D."/>
        </authorList>
    </citation>
    <scope>NUCLEOTIDE SEQUENCE</scope>
    <source>
        <strain evidence="8">EP155</strain>
    </source>
</reference>
<organism evidence="8 9">
    <name type="scientific">Cryphonectria parasitica (strain ATCC 38755 / EP155)</name>
    <dbReference type="NCBI Taxonomy" id="660469"/>
    <lineage>
        <taxon>Eukaryota</taxon>
        <taxon>Fungi</taxon>
        <taxon>Dikarya</taxon>
        <taxon>Ascomycota</taxon>
        <taxon>Pezizomycotina</taxon>
        <taxon>Sordariomycetes</taxon>
        <taxon>Sordariomycetidae</taxon>
        <taxon>Diaporthales</taxon>
        <taxon>Cryphonectriaceae</taxon>
        <taxon>Cryphonectria-Endothia species complex</taxon>
        <taxon>Cryphonectria</taxon>
    </lineage>
</organism>
<feature type="transmembrane region" description="Helical" evidence="6">
    <location>
        <begin position="85"/>
        <end position="107"/>
    </location>
</feature>
<comment type="similarity">
    <text evidence="5">Belongs to the SAT4 family.</text>
</comment>
<feature type="non-terminal residue" evidence="8">
    <location>
        <position position="264"/>
    </location>
</feature>
<evidence type="ECO:0000259" key="7">
    <source>
        <dbReference type="Pfam" id="PF20684"/>
    </source>
</evidence>
<feature type="transmembrane region" description="Helical" evidence="6">
    <location>
        <begin position="119"/>
        <end position="148"/>
    </location>
</feature>
<dbReference type="EMBL" id="MU032349">
    <property type="protein sequence ID" value="KAF3763576.1"/>
    <property type="molecule type" value="Genomic_DNA"/>
</dbReference>
<name>A0A9P4XZ45_CRYP1</name>
<dbReference type="GO" id="GO:0016020">
    <property type="term" value="C:membrane"/>
    <property type="evidence" value="ECO:0007669"/>
    <property type="project" value="UniProtKB-SubCell"/>
</dbReference>
<dbReference type="InterPro" id="IPR049326">
    <property type="entry name" value="Rhodopsin_dom_fungi"/>
</dbReference>
<keyword evidence="3 6" id="KW-1133">Transmembrane helix</keyword>
<feature type="transmembrane region" description="Helical" evidence="6">
    <location>
        <begin position="41"/>
        <end position="65"/>
    </location>
</feature>
<evidence type="ECO:0000256" key="2">
    <source>
        <dbReference type="ARBA" id="ARBA00022692"/>
    </source>
</evidence>
<dbReference type="Pfam" id="PF20684">
    <property type="entry name" value="Fung_rhodopsin"/>
    <property type="match status" value="1"/>
</dbReference>
<evidence type="ECO:0000256" key="1">
    <source>
        <dbReference type="ARBA" id="ARBA00004141"/>
    </source>
</evidence>
<evidence type="ECO:0000313" key="8">
    <source>
        <dbReference type="EMBL" id="KAF3763576.1"/>
    </source>
</evidence>
<dbReference type="PANTHER" id="PTHR33048:SF15">
    <property type="entry name" value="INTEGRAL MEMBRANE PROTEIN"/>
    <property type="match status" value="1"/>
</dbReference>
<gene>
    <name evidence="8" type="ORF">M406DRAFT_231232</name>
</gene>
<keyword evidence="2 6" id="KW-0812">Transmembrane</keyword>
<accession>A0A9P4XZ45</accession>
<feature type="non-terminal residue" evidence="8">
    <location>
        <position position="1"/>
    </location>
</feature>
<keyword evidence="9" id="KW-1185">Reference proteome</keyword>
<feature type="transmembrane region" description="Helical" evidence="6">
    <location>
        <begin position="6"/>
        <end position="29"/>
    </location>
</feature>
<evidence type="ECO:0000256" key="4">
    <source>
        <dbReference type="ARBA" id="ARBA00023136"/>
    </source>
</evidence>
<dbReference type="Proteomes" id="UP000803844">
    <property type="component" value="Unassembled WGS sequence"/>
</dbReference>
<evidence type="ECO:0000256" key="3">
    <source>
        <dbReference type="ARBA" id="ARBA00022989"/>
    </source>
</evidence>
<dbReference type="PANTHER" id="PTHR33048">
    <property type="entry name" value="PTH11-LIKE INTEGRAL MEMBRANE PROTEIN (AFU_ORTHOLOGUE AFUA_5G11245)"/>
    <property type="match status" value="1"/>
</dbReference>
<feature type="transmembrane region" description="Helical" evidence="6">
    <location>
        <begin position="240"/>
        <end position="259"/>
    </location>
</feature>
<protein>
    <recommendedName>
        <fullName evidence="7">Rhodopsin domain-containing protein</fullName>
    </recommendedName>
</protein>